<dbReference type="PROSITE" id="PS00107">
    <property type="entry name" value="PROTEIN_KINASE_ATP"/>
    <property type="match status" value="1"/>
</dbReference>
<dbReference type="PANTHER" id="PTHR44167">
    <property type="entry name" value="OVARIAN-SPECIFIC SERINE/THREONINE-PROTEIN KINASE LOK-RELATED"/>
    <property type="match status" value="1"/>
</dbReference>
<gene>
    <name evidence="5" type="ORF">BN1204_001460</name>
</gene>
<protein>
    <submittedName>
        <fullName evidence="5">Rhoptry kinase family protein ROP37 (Incomplete catalytic triad), putative</fullName>
    </submittedName>
</protein>
<dbReference type="EMBL" id="LN714474">
    <property type="protein sequence ID" value="CEL64242.1"/>
    <property type="molecule type" value="Genomic_DNA"/>
</dbReference>
<dbReference type="InterPro" id="IPR000719">
    <property type="entry name" value="Prot_kinase_dom"/>
</dbReference>
<dbReference type="GO" id="GO:0044773">
    <property type="term" value="P:mitotic DNA damage checkpoint signaling"/>
    <property type="evidence" value="ECO:0007669"/>
    <property type="project" value="TreeGrafter"/>
</dbReference>
<feature type="region of interest" description="Disordered" evidence="2">
    <location>
        <begin position="342"/>
        <end position="371"/>
    </location>
</feature>
<feature type="signal peptide" evidence="3">
    <location>
        <begin position="1"/>
        <end position="35"/>
    </location>
</feature>
<dbReference type="PROSITE" id="PS50011">
    <property type="entry name" value="PROTEIN_KINASE_DOM"/>
    <property type="match status" value="1"/>
</dbReference>
<feature type="compositionally biased region" description="Low complexity" evidence="2">
    <location>
        <begin position="268"/>
        <end position="277"/>
    </location>
</feature>
<proteinExistence type="predicted"/>
<evidence type="ECO:0000256" key="3">
    <source>
        <dbReference type="SAM" id="SignalP"/>
    </source>
</evidence>
<accession>A0A0F7U760</accession>
<keyword evidence="3" id="KW-0732">Signal</keyword>
<dbReference type="SMART" id="SM00220">
    <property type="entry name" value="S_TKc"/>
    <property type="match status" value="1"/>
</dbReference>
<dbReference type="InterPro" id="IPR011009">
    <property type="entry name" value="Kinase-like_dom_sf"/>
</dbReference>
<feature type="chain" id="PRO_5002523000" evidence="3">
    <location>
        <begin position="36"/>
        <end position="790"/>
    </location>
</feature>
<keyword evidence="5" id="KW-0808">Transferase</keyword>
<keyword evidence="1" id="KW-0067">ATP-binding</keyword>
<dbReference type="GO" id="GO:0005524">
    <property type="term" value="F:ATP binding"/>
    <property type="evidence" value="ECO:0007669"/>
    <property type="project" value="UniProtKB-UniRule"/>
</dbReference>
<name>A0A0F7U760_NEOCL</name>
<dbReference type="InterPro" id="IPR017441">
    <property type="entry name" value="Protein_kinase_ATP_BS"/>
</dbReference>
<reference evidence="5" key="1">
    <citation type="journal article" date="2015" name="PLoS ONE">
        <title>Comprehensive Evaluation of Toxoplasma gondii VEG and Neospora caninum LIV Genomes with Tachyzoite Stage Transcriptome and Proteome Defines Novel Transcript Features.</title>
        <authorList>
            <person name="Ramaprasad A."/>
            <person name="Mourier T."/>
            <person name="Naeem R."/>
            <person name="Malas T.B."/>
            <person name="Moussa E."/>
            <person name="Panigrahi A."/>
            <person name="Vermont S.J."/>
            <person name="Otto T.D."/>
            <person name="Wastling J."/>
            <person name="Pain A."/>
        </authorList>
    </citation>
    <scope>NUCLEOTIDE SEQUENCE</scope>
    <source>
        <strain evidence="5">Liverpool</strain>
    </source>
</reference>
<organism evidence="5">
    <name type="scientific">Neospora caninum (strain Liverpool)</name>
    <dbReference type="NCBI Taxonomy" id="572307"/>
    <lineage>
        <taxon>Eukaryota</taxon>
        <taxon>Sar</taxon>
        <taxon>Alveolata</taxon>
        <taxon>Apicomplexa</taxon>
        <taxon>Conoidasida</taxon>
        <taxon>Coccidia</taxon>
        <taxon>Eucoccidiorida</taxon>
        <taxon>Eimeriorina</taxon>
        <taxon>Sarcocystidae</taxon>
        <taxon>Neospora</taxon>
    </lineage>
</organism>
<dbReference type="GO" id="GO:0004674">
    <property type="term" value="F:protein serine/threonine kinase activity"/>
    <property type="evidence" value="ECO:0007669"/>
    <property type="project" value="TreeGrafter"/>
</dbReference>
<feature type="region of interest" description="Disordered" evidence="2">
    <location>
        <begin position="199"/>
        <end position="312"/>
    </location>
</feature>
<keyword evidence="5" id="KW-0418">Kinase</keyword>
<feature type="compositionally biased region" description="Low complexity" evidence="2">
    <location>
        <begin position="156"/>
        <end position="167"/>
    </location>
</feature>
<evidence type="ECO:0000313" key="5">
    <source>
        <dbReference type="EMBL" id="CEL64242.1"/>
    </source>
</evidence>
<dbReference type="Gene3D" id="1.10.510.10">
    <property type="entry name" value="Transferase(Phosphotransferase) domain 1"/>
    <property type="match status" value="1"/>
</dbReference>
<feature type="binding site" evidence="1">
    <location>
        <position position="486"/>
    </location>
    <ligand>
        <name>ATP</name>
        <dbReference type="ChEBI" id="CHEBI:30616"/>
    </ligand>
</feature>
<sequence length="790" mass="85479">MYRGVKRHARRMEQARHSVLFLTLLLPLYFGDVRAVAHSSLPPHRYSAQRLLGSSATSIATEKTEAATLGASAEDGGKRNEKQIAGEPLPSWLQIAGTLPLFSRSPHHAQRTRGQSPAPPSRNRVTNTAQARAPRSRGGPMRRQTGGFPYAHRRSPQPGGPVAAGPPFTRVPRAGMDAFEPFGPRVQQRLVAQAPLSPFARVPRPYSPAPRNYRGDPGGFGPFQLEDPDIDSLPHSEPLPHTRDGEPSTGARIDRANPPFLPPPLPYSPRALSAAAPTGLGSLPSASKNVDSHTPPAAKASKTLPEGTKPPLPRPWVEPCACSSVRRSELRQGQRFLAAVVGGGSPQTASTVQKPLPARPEPRAAFPGNQLPDPRTMQPRMLPEAPQFPAQTPLHRQPHSAAQNWRAFLQISTPASAVPPSSLLSSGNQAISQSFDRLIPPKASYSVSAPDGSTRLFMRGMFLGSGTTGIVTELIEKTTGSTFAAKFFFREVALMDGAPPAALQAAHKRLKKEEAGNRLLRTKAGPVSDLWQKGLVASLGTYKLSARSGEGSQLLGTNLVDPQYDGLEGHQLMVVTDFLLFPLIGPSLASLSRNAFSENALKYLFHKLVTTVASLHQSGFVHGNIRASSIVIKRTTGEAALADFSVLMPSGSPLAEKANIHPTQCEPERVRTIFGLGTQLPASEALDSWNLGQLLFRLLCGFEKSAWDLGQVFAGFAAEMPWETATEQFYRQVIVGVKREKFDASCQALTGAKLQLMSMVKLLLDPVLEMRWTARKLVNEHNFFKVVEDA</sequence>
<feature type="region of interest" description="Disordered" evidence="2">
    <location>
        <begin position="106"/>
        <end position="180"/>
    </location>
</feature>
<dbReference type="Pfam" id="PF14531">
    <property type="entry name" value="Kinase-like"/>
    <property type="match status" value="1"/>
</dbReference>
<dbReference type="InterPro" id="IPR027916">
    <property type="entry name" value="Kinase-like_dom_ROP"/>
</dbReference>
<dbReference type="SUPFAM" id="SSF56112">
    <property type="entry name" value="Protein kinase-like (PK-like)"/>
    <property type="match status" value="1"/>
</dbReference>
<evidence type="ECO:0000259" key="4">
    <source>
        <dbReference type="PROSITE" id="PS50011"/>
    </source>
</evidence>
<dbReference type="GO" id="GO:0005634">
    <property type="term" value="C:nucleus"/>
    <property type="evidence" value="ECO:0007669"/>
    <property type="project" value="TreeGrafter"/>
</dbReference>
<keyword evidence="1" id="KW-0547">Nucleotide-binding</keyword>
<evidence type="ECO:0000256" key="1">
    <source>
        <dbReference type="PROSITE-ProRule" id="PRU10141"/>
    </source>
</evidence>
<feature type="domain" description="Protein kinase" evidence="4">
    <location>
        <begin position="457"/>
        <end position="784"/>
    </location>
</feature>
<dbReference type="AlphaFoldDB" id="A0A0F7U760"/>
<feature type="compositionally biased region" description="Basic and acidic residues" evidence="2">
    <location>
        <begin position="232"/>
        <end position="246"/>
    </location>
</feature>
<dbReference type="PANTHER" id="PTHR44167:SF24">
    <property type="entry name" value="SERINE_THREONINE-PROTEIN KINASE CHK2"/>
    <property type="match status" value="1"/>
</dbReference>
<evidence type="ECO:0000256" key="2">
    <source>
        <dbReference type="SAM" id="MobiDB-lite"/>
    </source>
</evidence>